<dbReference type="GO" id="GO:0006886">
    <property type="term" value="P:intracellular protein transport"/>
    <property type="evidence" value="ECO:0007669"/>
    <property type="project" value="TreeGrafter"/>
</dbReference>
<dbReference type="GO" id="GO:0005484">
    <property type="term" value="F:SNAP receptor activity"/>
    <property type="evidence" value="ECO:0007669"/>
    <property type="project" value="TreeGrafter"/>
</dbReference>
<dbReference type="Pfam" id="PF05739">
    <property type="entry name" value="SNARE"/>
    <property type="match status" value="1"/>
</dbReference>
<dbReference type="InterPro" id="IPR000727">
    <property type="entry name" value="T_SNARE_dom"/>
</dbReference>
<dbReference type="GO" id="GO:0006906">
    <property type="term" value="P:vesicle fusion"/>
    <property type="evidence" value="ECO:0007669"/>
    <property type="project" value="TreeGrafter"/>
</dbReference>
<dbReference type="SUPFAM" id="SSF47661">
    <property type="entry name" value="t-snare proteins"/>
    <property type="match status" value="1"/>
</dbReference>
<comment type="subcellular location">
    <subcellularLocation>
        <location evidence="1">Membrane</location>
        <topology evidence="1">Single-pass type IV membrane protein</topology>
    </subcellularLocation>
</comment>
<dbReference type="GO" id="GO:0012505">
    <property type="term" value="C:endomembrane system"/>
    <property type="evidence" value="ECO:0007669"/>
    <property type="project" value="TreeGrafter"/>
</dbReference>
<dbReference type="GO" id="GO:0000149">
    <property type="term" value="F:SNARE binding"/>
    <property type="evidence" value="ECO:0007669"/>
    <property type="project" value="TreeGrafter"/>
</dbReference>
<gene>
    <name evidence="9" type="ORF">HMN09_01307200</name>
</gene>
<dbReference type="InterPro" id="IPR006011">
    <property type="entry name" value="Syntaxin_N"/>
</dbReference>
<keyword evidence="3 7" id="KW-0812">Transmembrane</keyword>
<comment type="caution">
    <text evidence="9">The sequence shown here is derived from an EMBL/GenBank/DDBJ whole genome shotgun (WGS) entry which is preliminary data.</text>
</comment>
<accession>A0A8H6S194</accession>
<dbReference type="PANTHER" id="PTHR19957">
    <property type="entry name" value="SYNTAXIN"/>
    <property type="match status" value="1"/>
</dbReference>
<evidence type="ECO:0000313" key="9">
    <source>
        <dbReference type="EMBL" id="KAF7290022.1"/>
    </source>
</evidence>
<evidence type="ECO:0000256" key="5">
    <source>
        <dbReference type="ARBA" id="ARBA00023136"/>
    </source>
</evidence>
<keyword evidence="4 7" id="KW-1133">Transmembrane helix</keyword>
<dbReference type="CDD" id="cd15849">
    <property type="entry name" value="SNARE_Sso1"/>
    <property type="match status" value="1"/>
</dbReference>
<evidence type="ECO:0000256" key="3">
    <source>
        <dbReference type="ARBA" id="ARBA00022692"/>
    </source>
</evidence>
<dbReference type="GO" id="GO:0031201">
    <property type="term" value="C:SNARE complex"/>
    <property type="evidence" value="ECO:0007669"/>
    <property type="project" value="TreeGrafter"/>
</dbReference>
<feature type="domain" description="T-SNARE coiled-coil homology" evidence="8">
    <location>
        <begin position="217"/>
        <end position="279"/>
    </location>
</feature>
<feature type="transmembrane region" description="Helical" evidence="7">
    <location>
        <begin position="291"/>
        <end position="310"/>
    </location>
</feature>
<keyword evidence="10" id="KW-1185">Reference proteome</keyword>
<dbReference type="SMART" id="SM00397">
    <property type="entry name" value="t_SNARE"/>
    <property type="match status" value="1"/>
</dbReference>
<dbReference type="PANTHER" id="PTHR19957:SF307">
    <property type="entry name" value="PROTEIN SSO1-RELATED"/>
    <property type="match status" value="1"/>
</dbReference>
<reference evidence="9" key="1">
    <citation type="submission" date="2020-05" db="EMBL/GenBank/DDBJ databases">
        <title>Mycena genomes resolve the evolution of fungal bioluminescence.</title>
        <authorList>
            <person name="Tsai I.J."/>
        </authorList>
    </citation>
    <scope>NUCLEOTIDE SEQUENCE</scope>
    <source>
        <strain evidence="9">110903Hualien_Pintung</strain>
    </source>
</reference>
<dbReference type="OrthoDB" id="10255013at2759"/>
<dbReference type="GO" id="GO:0006887">
    <property type="term" value="P:exocytosis"/>
    <property type="evidence" value="ECO:0007669"/>
    <property type="project" value="TreeGrafter"/>
</dbReference>
<evidence type="ECO:0000256" key="7">
    <source>
        <dbReference type="SAM" id="Phobius"/>
    </source>
</evidence>
<dbReference type="EMBL" id="JACAZE010000027">
    <property type="protein sequence ID" value="KAF7290022.1"/>
    <property type="molecule type" value="Genomic_DNA"/>
</dbReference>
<dbReference type="Pfam" id="PF00804">
    <property type="entry name" value="Syntaxin"/>
    <property type="match status" value="1"/>
</dbReference>
<dbReference type="Gene3D" id="1.20.58.70">
    <property type="match status" value="1"/>
</dbReference>
<sequence>MSGQDRMAAYRARQGAGAAAQSAVPTPSAAPSQPQPVELSTFSGSLDTMPAFLDEASAIQTAITSFSTRVASINTLNTRALDSLGDASSASASADLEAATAEMRSTSTALNTRIKRLQDAVIPPNKGAGLSRQQMEMRQNRATVVRSKFVEALQEYQRVEHDARTRARARVERQVRIVKADATQADIDRAIDSGDGGQVFMQALTSSTDYAHARSAYNEVQARAQDLRKMEETLAELAQLFTDMALLVEQQNETLVAIEDAAQQTEVHAEEGAKQVTKTVEIARSLRRKRWICFFICLIVVIILAAVLAVEFTKKKN</sequence>
<evidence type="ECO:0000256" key="4">
    <source>
        <dbReference type="ARBA" id="ARBA00022989"/>
    </source>
</evidence>
<dbReference type="InterPro" id="IPR045242">
    <property type="entry name" value="Syntaxin"/>
</dbReference>
<dbReference type="GO" id="GO:0048278">
    <property type="term" value="P:vesicle docking"/>
    <property type="evidence" value="ECO:0007669"/>
    <property type="project" value="TreeGrafter"/>
</dbReference>
<dbReference type="AlphaFoldDB" id="A0A8H6S194"/>
<feature type="region of interest" description="Disordered" evidence="6">
    <location>
        <begin position="1"/>
        <end position="42"/>
    </location>
</feature>
<protein>
    <submittedName>
        <fullName evidence="9">Syntaxin-like protein</fullName>
    </submittedName>
</protein>
<name>A0A8H6S194_MYCCL</name>
<dbReference type="PROSITE" id="PS50192">
    <property type="entry name" value="T_SNARE"/>
    <property type="match status" value="1"/>
</dbReference>
<comment type="similarity">
    <text evidence="2">Belongs to the syntaxin family.</text>
</comment>
<keyword evidence="5 7" id="KW-0472">Membrane</keyword>
<dbReference type="SMART" id="SM00503">
    <property type="entry name" value="SynN"/>
    <property type="match status" value="1"/>
</dbReference>
<evidence type="ECO:0000256" key="1">
    <source>
        <dbReference type="ARBA" id="ARBA00004211"/>
    </source>
</evidence>
<evidence type="ECO:0000313" key="10">
    <source>
        <dbReference type="Proteomes" id="UP000613580"/>
    </source>
</evidence>
<dbReference type="InterPro" id="IPR010989">
    <property type="entry name" value="SNARE"/>
</dbReference>
<evidence type="ECO:0000259" key="8">
    <source>
        <dbReference type="PROSITE" id="PS50192"/>
    </source>
</evidence>
<evidence type="ECO:0000256" key="6">
    <source>
        <dbReference type="SAM" id="MobiDB-lite"/>
    </source>
</evidence>
<dbReference type="Proteomes" id="UP000613580">
    <property type="component" value="Unassembled WGS sequence"/>
</dbReference>
<feature type="compositionally biased region" description="Low complexity" evidence="6">
    <location>
        <begin position="9"/>
        <end position="37"/>
    </location>
</feature>
<proteinExistence type="inferred from homology"/>
<evidence type="ECO:0000256" key="2">
    <source>
        <dbReference type="ARBA" id="ARBA00009063"/>
    </source>
</evidence>
<organism evidence="9 10">
    <name type="scientific">Mycena chlorophos</name>
    <name type="common">Agaric fungus</name>
    <name type="synonym">Agaricus chlorophos</name>
    <dbReference type="NCBI Taxonomy" id="658473"/>
    <lineage>
        <taxon>Eukaryota</taxon>
        <taxon>Fungi</taxon>
        <taxon>Dikarya</taxon>
        <taxon>Basidiomycota</taxon>
        <taxon>Agaricomycotina</taxon>
        <taxon>Agaricomycetes</taxon>
        <taxon>Agaricomycetidae</taxon>
        <taxon>Agaricales</taxon>
        <taxon>Marasmiineae</taxon>
        <taxon>Mycenaceae</taxon>
        <taxon>Mycena</taxon>
    </lineage>
</organism>
<dbReference type="GO" id="GO:0005886">
    <property type="term" value="C:plasma membrane"/>
    <property type="evidence" value="ECO:0007669"/>
    <property type="project" value="TreeGrafter"/>
</dbReference>